<gene>
    <name evidence="8" type="ordered locus">AXX17_At2g13080</name>
    <name evidence="7" type="ORF">AT9943_LOCUS6987</name>
</gene>
<reference evidence="9" key="1">
    <citation type="journal article" date="2016" name="Proc. Natl. Acad. Sci. U.S.A.">
        <title>Chromosome-level assembly of Arabidopsis thaliana Ler reveals the extent of translocation and inversion polymorphisms.</title>
        <authorList>
            <person name="Zapata L."/>
            <person name="Ding J."/>
            <person name="Willing E.M."/>
            <person name="Hartwig B."/>
            <person name="Bezdan D."/>
            <person name="Jiao W.B."/>
            <person name="Patel V."/>
            <person name="Velikkakam James G."/>
            <person name="Koornneef M."/>
            <person name="Ossowski S."/>
            <person name="Schneeberger K."/>
        </authorList>
    </citation>
    <scope>NUCLEOTIDE SEQUENCE [LARGE SCALE GENOMIC DNA]</scope>
    <source>
        <strain evidence="9">cv. Landsberg erecta</strain>
    </source>
</reference>
<dbReference type="InterPro" id="IPR046347">
    <property type="entry name" value="bZIP_sf"/>
</dbReference>
<protein>
    <submittedName>
        <fullName evidence="7">(thale cress) hypothetical protein</fullName>
    </submittedName>
    <submittedName>
        <fullName evidence="8">FDP</fullName>
    </submittedName>
</protein>
<evidence type="ECO:0000313" key="8">
    <source>
        <dbReference type="EMBL" id="OAP08473.1"/>
    </source>
</evidence>
<dbReference type="EMBL" id="LUHQ01000002">
    <property type="protein sequence ID" value="OAP08473.1"/>
    <property type="molecule type" value="Genomic_DNA"/>
</dbReference>
<dbReference type="ExpressionAtlas" id="A0A178VTS7">
    <property type="expression patterns" value="baseline and differential"/>
</dbReference>
<keyword evidence="5" id="KW-0175">Coiled coil</keyword>
<name>A0A178VTS7_ARATH</name>
<dbReference type="AlphaFoldDB" id="A0A178VTS7"/>
<evidence type="ECO:0000313" key="10">
    <source>
        <dbReference type="Proteomes" id="UP000516314"/>
    </source>
</evidence>
<dbReference type="InterPro" id="IPR004827">
    <property type="entry name" value="bZIP"/>
</dbReference>
<evidence type="ECO:0000256" key="1">
    <source>
        <dbReference type="ARBA" id="ARBA00004123"/>
    </source>
</evidence>
<reference evidence="8" key="2">
    <citation type="submission" date="2016-03" db="EMBL/GenBank/DDBJ databases">
        <title>Full-length assembly of Arabidopsis thaliana Ler reveals the complement of translocations and inversions.</title>
        <authorList>
            <person name="Zapata L."/>
            <person name="Schneeberger K."/>
            <person name="Ossowski S."/>
        </authorList>
    </citation>
    <scope>NUCLEOTIDE SEQUENCE [LARGE SCALE GENOMIC DNA]</scope>
    <source>
        <tissue evidence="8">Leaf</tissue>
    </source>
</reference>
<evidence type="ECO:0000256" key="3">
    <source>
        <dbReference type="ARBA" id="ARBA00023125"/>
    </source>
</evidence>
<dbReference type="SUPFAM" id="SSF57959">
    <property type="entry name" value="Leucine zipper domain"/>
    <property type="match status" value="1"/>
</dbReference>
<dbReference type="SMART" id="SM00338">
    <property type="entry name" value="BRLZ"/>
    <property type="match status" value="1"/>
</dbReference>
<feature type="domain" description="BZIP" evidence="6">
    <location>
        <begin position="168"/>
        <end position="183"/>
    </location>
</feature>
<evidence type="ECO:0000256" key="5">
    <source>
        <dbReference type="SAM" id="Coils"/>
    </source>
</evidence>
<evidence type="ECO:0000256" key="2">
    <source>
        <dbReference type="ARBA" id="ARBA00022553"/>
    </source>
</evidence>
<feature type="coiled-coil region" evidence="5">
    <location>
        <begin position="190"/>
        <end position="222"/>
    </location>
</feature>
<dbReference type="PROSITE" id="PS00036">
    <property type="entry name" value="BZIP_BASIC"/>
    <property type="match status" value="1"/>
</dbReference>
<reference evidence="7 10" key="3">
    <citation type="submission" date="2020-09" db="EMBL/GenBank/DDBJ databases">
        <authorList>
            <person name="Ashkenazy H."/>
        </authorList>
    </citation>
    <scope>NUCLEOTIDE SEQUENCE [LARGE SCALE GENOMIC DNA]</scope>
    <source>
        <strain evidence="10">cv. Cdm-0</strain>
    </source>
</reference>
<dbReference type="EMBL" id="LR881467">
    <property type="protein sequence ID" value="CAD5318773.1"/>
    <property type="molecule type" value="Genomic_DNA"/>
</dbReference>
<proteinExistence type="predicted"/>
<dbReference type="InterPro" id="IPR043452">
    <property type="entry name" value="BZIP46-like"/>
</dbReference>
<dbReference type="GO" id="GO:0045893">
    <property type="term" value="P:positive regulation of DNA-templated transcription"/>
    <property type="evidence" value="ECO:0007669"/>
    <property type="project" value="InterPro"/>
</dbReference>
<organism evidence="8 9">
    <name type="scientific">Arabidopsis thaliana</name>
    <name type="common">Mouse-ear cress</name>
    <dbReference type="NCBI Taxonomy" id="3702"/>
    <lineage>
        <taxon>Eukaryota</taxon>
        <taxon>Viridiplantae</taxon>
        <taxon>Streptophyta</taxon>
        <taxon>Embryophyta</taxon>
        <taxon>Tracheophyta</taxon>
        <taxon>Spermatophyta</taxon>
        <taxon>Magnoliopsida</taxon>
        <taxon>eudicotyledons</taxon>
        <taxon>Gunneridae</taxon>
        <taxon>Pentapetalae</taxon>
        <taxon>rosids</taxon>
        <taxon>malvids</taxon>
        <taxon>Brassicales</taxon>
        <taxon>Brassicaceae</taxon>
        <taxon>Camelineae</taxon>
        <taxon>Arabidopsis</taxon>
    </lineage>
</organism>
<dbReference type="GO" id="GO:0005634">
    <property type="term" value="C:nucleus"/>
    <property type="evidence" value="ECO:0007669"/>
    <property type="project" value="UniProtKB-SubCell"/>
</dbReference>
<dbReference type="Pfam" id="PF00170">
    <property type="entry name" value="bZIP_1"/>
    <property type="match status" value="1"/>
</dbReference>
<dbReference type="Proteomes" id="UP000516314">
    <property type="component" value="Chromosome 2"/>
</dbReference>
<evidence type="ECO:0000313" key="9">
    <source>
        <dbReference type="Proteomes" id="UP000078284"/>
    </source>
</evidence>
<keyword evidence="3" id="KW-0238">DNA-binding</keyword>
<dbReference type="PANTHER" id="PTHR22952">
    <property type="entry name" value="CAMP-RESPONSE ELEMENT BINDING PROTEIN-RELATED"/>
    <property type="match status" value="1"/>
</dbReference>
<accession>A0A178VTS7</accession>
<dbReference type="Gene3D" id="1.20.5.170">
    <property type="match status" value="1"/>
</dbReference>
<dbReference type="GO" id="GO:0003700">
    <property type="term" value="F:DNA-binding transcription factor activity"/>
    <property type="evidence" value="ECO:0007669"/>
    <property type="project" value="InterPro"/>
</dbReference>
<keyword evidence="4" id="KW-0539">Nucleus</keyword>
<evidence type="ECO:0000313" key="7">
    <source>
        <dbReference type="EMBL" id="CAD5318773.1"/>
    </source>
</evidence>
<dbReference type="FunFam" id="1.20.5.170:FF:000036">
    <property type="entry name" value="ABSCISIC ACID-INSENSITIVE 5-like protein 2"/>
    <property type="match status" value="1"/>
</dbReference>
<dbReference type="Proteomes" id="UP000078284">
    <property type="component" value="Chromosome 2"/>
</dbReference>
<evidence type="ECO:0000256" key="4">
    <source>
        <dbReference type="ARBA" id="ARBA00023242"/>
    </source>
</evidence>
<dbReference type="GO" id="GO:0003677">
    <property type="term" value="F:DNA binding"/>
    <property type="evidence" value="ECO:0007669"/>
    <property type="project" value="UniProtKB-KW"/>
</dbReference>
<sequence length="236" mass="26271">MLSSAKHNKINNHSAFSISSSSSSLSTSSSLGHNKSQVTMEEVWKEINLGSLHYHRQLNIGHEPMLKNQNPNNSIFQDFLNMPLNQPPPPPPPPSSSTIVTALYGSLPLPPPATVLSLNSGVGFEFLDTTENLLASNPRSFEESAKFGCLGKKRGQDSDDTRGDRRYKRMIKNRESAARSRARKQECAYTNELELEIAHLQTENARLKIQQEQLKIAEATQNQVKKTLQRSSTAPF</sequence>
<dbReference type="PANTHER" id="PTHR22952:SF484">
    <property type="entry name" value="BZIP TRANSCRIPTION FACTOR 27"/>
    <property type="match status" value="1"/>
</dbReference>
<comment type="subcellular location">
    <subcellularLocation>
        <location evidence="1">Nucleus</location>
    </subcellularLocation>
</comment>
<keyword evidence="2" id="KW-0597">Phosphoprotein</keyword>
<dbReference type="CDD" id="cd14707">
    <property type="entry name" value="bZIP_plant_BZIP46"/>
    <property type="match status" value="1"/>
</dbReference>
<evidence type="ECO:0000259" key="6">
    <source>
        <dbReference type="PROSITE" id="PS00036"/>
    </source>
</evidence>